<keyword evidence="6" id="KW-1185">Reference proteome</keyword>
<dbReference type="Proteomes" id="UP000604825">
    <property type="component" value="Unassembled WGS sequence"/>
</dbReference>
<dbReference type="GO" id="GO:0006887">
    <property type="term" value="P:exocytosis"/>
    <property type="evidence" value="ECO:0007669"/>
    <property type="project" value="UniProtKB-KW"/>
</dbReference>
<comment type="function">
    <text evidence="3">Component of the exocyst complex.</text>
</comment>
<feature type="domain" description="Exocyst complex subunit Exo70 C-terminal" evidence="4">
    <location>
        <begin position="164"/>
        <end position="243"/>
    </location>
</feature>
<accession>A0A811SCM3</accession>
<dbReference type="Pfam" id="PF03081">
    <property type="entry name" value="Exo70_C"/>
    <property type="match status" value="1"/>
</dbReference>
<dbReference type="InterPro" id="IPR046364">
    <property type="entry name" value="Exo70_C"/>
</dbReference>
<evidence type="ECO:0000313" key="5">
    <source>
        <dbReference type="EMBL" id="CAD6339361.1"/>
    </source>
</evidence>
<evidence type="ECO:0000256" key="3">
    <source>
        <dbReference type="RuleBase" id="RU365026"/>
    </source>
</evidence>
<comment type="similarity">
    <text evidence="1 3">Belongs to the EXO70 family.</text>
</comment>
<evidence type="ECO:0000313" key="6">
    <source>
        <dbReference type="Proteomes" id="UP000604825"/>
    </source>
</evidence>
<dbReference type="InterPro" id="IPR016159">
    <property type="entry name" value="Cullin_repeat-like_dom_sf"/>
</dbReference>
<organism evidence="5 6">
    <name type="scientific">Miscanthus lutarioriparius</name>
    <dbReference type="NCBI Taxonomy" id="422564"/>
    <lineage>
        <taxon>Eukaryota</taxon>
        <taxon>Viridiplantae</taxon>
        <taxon>Streptophyta</taxon>
        <taxon>Embryophyta</taxon>
        <taxon>Tracheophyta</taxon>
        <taxon>Spermatophyta</taxon>
        <taxon>Magnoliopsida</taxon>
        <taxon>Liliopsida</taxon>
        <taxon>Poales</taxon>
        <taxon>Poaceae</taxon>
        <taxon>PACMAD clade</taxon>
        <taxon>Panicoideae</taxon>
        <taxon>Andropogonodae</taxon>
        <taxon>Andropogoneae</taxon>
        <taxon>Saccharinae</taxon>
        <taxon>Miscanthus</taxon>
    </lineage>
</organism>
<sequence>MVTRVLSACIDRAITSAEPLLVAFHHVSALSEEAAPPANPGDAESAVVFVDYVDQLQDAIEEVVAHDEEAFRRLEEAVNFLGTMGGMAGYELGTDDEVDTTARMAKTLTGNDCLDICLDIYVTTRYRRATKVMMWLNQAYLKSYTPEEIDTMEWESMESAMALWSPHFHRAIASMLTAERQLYARVLVPLPQLVWPECFTKIAARNIMVFFCFVDGMAIAAREPQSLFKQLDMLKVTASVLEALH</sequence>
<evidence type="ECO:0000256" key="2">
    <source>
        <dbReference type="ARBA" id="ARBA00022448"/>
    </source>
</evidence>
<dbReference type="SUPFAM" id="SSF74788">
    <property type="entry name" value="Cullin repeat-like"/>
    <property type="match status" value="1"/>
</dbReference>
<dbReference type="EMBL" id="CAJGYO010000019">
    <property type="protein sequence ID" value="CAD6339361.1"/>
    <property type="molecule type" value="Genomic_DNA"/>
</dbReference>
<evidence type="ECO:0000256" key="1">
    <source>
        <dbReference type="ARBA" id="ARBA00006756"/>
    </source>
</evidence>
<reference evidence="5" key="1">
    <citation type="submission" date="2020-10" db="EMBL/GenBank/DDBJ databases">
        <authorList>
            <person name="Han B."/>
            <person name="Lu T."/>
            <person name="Zhao Q."/>
            <person name="Huang X."/>
            <person name="Zhao Y."/>
        </authorList>
    </citation>
    <scope>NUCLEOTIDE SEQUENCE</scope>
</reference>
<gene>
    <name evidence="5" type="ORF">NCGR_LOCUS63459</name>
</gene>
<protein>
    <recommendedName>
        <fullName evidence="3">Exocyst subunit Exo70 family protein</fullName>
    </recommendedName>
</protein>
<name>A0A811SCM3_9POAL</name>
<evidence type="ECO:0000259" key="4">
    <source>
        <dbReference type="Pfam" id="PF03081"/>
    </source>
</evidence>
<dbReference type="AlphaFoldDB" id="A0A811SCM3"/>
<dbReference type="PANTHER" id="PTHR12542">
    <property type="entry name" value="EXOCYST COMPLEX PROTEIN EXO70"/>
    <property type="match status" value="1"/>
</dbReference>
<dbReference type="GO" id="GO:0015031">
    <property type="term" value="P:protein transport"/>
    <property type="evidence" value="ECO:0007669"/>
    <property type="project" value="UniProtKB-KW"/>
</dbReference>
<keyword evidence="2 3" id="KW-0813">Transport</keyword>
<dbReference type="OrthoDB" id="1922221at2759"/>
<dbReference type="InterPro" id="IPR004140">
    <property type="entry name" value="Exo70"/>
</dbReference>
<dbReference type="Gene3D" id="1.20.1280.170">
    <property type="entry name" value="Exocyst complex component Exo70"/>
    <property type="match status" value="1"/>
</dbReference>
<keyword evidence="3" id="KW-0653">Protein transport</keyword>
<dbReference type="GO" id="GO:0000145">
    <property type="term" value="C:exocyst"/>
    <property type="evidence" value="ECO:0007669"/>
    <property type="project" value="InterPro"/>
</dbReference>
<keyword evidence="3" id="KW-0268">Exocytosis</keyword>
<dbReference type="GO" id="GO:0005546">
    <property type="term" value="F:phosphatidylinositol-4,5-bisphosphate binding"/>
    <property type="evidence" value="ECO:0007669"/>
    <property type="project" value="InterPro"/>
</dbReference>
<proteinExistence type="inferred from homology"/>
<dbReference type="PANTHER" id="PTHR12542:SF90">
    <property type="entry name" value="EXOCYST COMPLEX COMPONENT EXO70I"/>
    <property type="match status" value="1"/>
</dbReference>
<comment type="caution">
    <text evidence="5">The sequence shown here is derived from an EMBL/GenBank/DDBJ whole genome shotgun (WGS) entry which is preliminary data.</text>
</comment>